<dbReference type="CDD" id="cd02440">
    <property type="entry name" value="AdoMet_MTases"/>
    <property type="match status" value="1"/>
</dbReference>
<evidence type="ECO:0000313" key="3">
    <source>
        <dbReference type="Proteomes" id="UP001431209"/>
    </source>
</evidence>
<dbReference type="Gene3D" id="3.40.50.150">
    <property type="entry name" value="Vaccinia Virus protein VP39"/>
    <property type="match status" value="1"/>
</dbReference>
<evidence type="ECO:0000313" key="2">
    <source>
        <dbReference type="EMBL" id="KAL0489526.1"/>
    </source>
</evidence>
<feature type="domain" description="Methyltransferase" evidence="1">
    <location>
        <begin position="46"/>
        <end position="141"/>
    </location>
</feature>
<proteinExistence type="predicted"/>
<dbReference type="GO" id="GO:0032259">
    <property type="term" value="P:methylation"/>
    <property type="evidence" value="ECO:0007669"/>
    <property type="project" value="UniProtKB-KW"/>
</dbReference>
<dbReference type="EMBL" id="JAOPGA020001564">
    <property type="protein sequence ID" value="KAL0489526.1"/>
    <property type="molecule type" value="Genomic_DNA"/>
</dbReference>
<reference evidence="2 3" key="1">
    <citation type="submission" date="2024-03" db="EMBL/GenBank/DDBJ databases">
        <title>The Acrasis kona genome and developmental transcriptomes reveal deep origins of eukaryotic multicellular pathways.</title>
        <authorList>
            <person name="Sheikh S."/>
            <person name="Fu C.-J."/>
            <person name="Brown M.W."/>
            <person name="Baldauf S.L."/>
        </authorList>
    </citation>
    <scope>NUCLEOTIDE SEQUENCE [LARGE SCALE GENOMIC DNA]</scope>
    <source>
        <strain evidence="2 3">ATCC MYA-3509</strain>
    </source>
</reference>
<dbReference type="PANTHER" id="PTHR43591:SF105">
    <property type="entry name" value="METHYLTRANSFERASE DOMAIN-CONTAINING PROTEIN-RELATED"/>
    <property type="match status" value="1"/>
</dbReference>
<comment type="caution">
    <text evidence="2">The sequence shown here is derived from an EMBL/GenBank/DDBJ whole genome shotgun (WGS) entry which is preliminary data.</text>
</comment>
<keyword evidence="3" id="KW-1185">Reference proteome</keyword>
<dbReference type="PANTHER" id="PTHR43591">
    <property type="entry name" value="METHYLTRANSFERASE"/>
    <property type="match status" value="1"/>
</dbReference>
<gene>
    <name evidence="2" type="ORF">AKO1_010449</name>
</gene>
<dbReference type="GO" id="GO:0008168">
    <property type="term" value="F:methyltransferase activity"/>
    <property type="evidence" value="ECO:0007669"/>
    <property type="project" value="UniProtKB-KW"/>
</dbReference>
<dbReference type="Proteomes" id="UP001431209">
    <property type="component" value="Unassembled WGS sequence"/>
</dbReference>
<dbReference type="AlphaFoldDB" id="A0AAW2ZK40"/>
<dbReference type="InterPro" id="IPR041698">
    <property type="entry name" value="Methyltransf_25"/>
</dbReference>
<sequence>MSHPNLSDDTFTNLAKKYNKHTGGATREVGRFTVSIAPTLSTSSVVLDNACGTGIIAEEVMKICQGATVHAVDFSEGMVEVAKGVVSENNWSSVTVQKMDGHNLAFEDNTFTHSISNFGLFLFPDSVKGLQEAKRTLKPDGWIAVTSWFVVGWYPVAQTSLKRAKDIHFEMPPLFSNWNTKEAASQQLLKAGFRNVQSEECKAYLRFQTIDEHVESISTFLPNMVPALKSWSTEEQSAFKVVLKEELEKAVARDENNNYTLPMFAYVTHGVK</sequence>
<dbReference type="Pfam" id="PF13649">
    <property type="entry name" value="Methyltransf_25"/>
    <property type="match status" value="1"/>
</dbReference>
<dbReference type="SUPFAM" id="SSF53335">
    <property type="entry name" value="S-adenosyl-L-methionine-dependent methyltransferases"/>
    <property type="match status" value="1"/>
</dbReference>
<evidence type="ECO:0000259" key="1">
    <source>
        <dbReference type="Pfam" id="PF13649"/>
    </source>
</evidence>
<dbReference type="InterPro" id="IPR029063">
    <property type="entry name" value="SAM-dependent_MTases_sf"/>
</dbReference>
<keyword evidence="2" id="KW-0489">Methyltransferase</keyword>
<organism evidence="2 3">
    <name type="scientific">Acrasis kona</name>
    <dbReference type="NCBI Taxonomy" id="1008807"/>
    <lineage>
        <taxon>Eukaryota</taxon>
        <taxon>Discoba</taxon>
        <taxon>Heterolobosea</taxon>
        <taxon>Tetramitia</taxon>
        <taxon>Eutetramitia</taxon>
        <taxon>Acrasidae</taxon>
        <taxon>Acrasis</taxon>
    </lineage>
</organism>
<keyword evidence="2" id="KW-0808">Transferase</keyword>
<name>A0AAW2ZK40_9EUKA</name>
<protein>
    <submittedName>
        <fullName evidence="2">Demethylmenaquinone methyltransferase</fullName>
    </submittedName>
</protein>
<accession>A0AAW2ZK40</accession>